<name>A0A6I4TDN0_9SPHN</name>
<dbReference type="EMBL" id="WTZA01000001">
    <property type="protein sequence ID" value="MXO74914.1"/>
    <property type="molecule type" value="Genomic_DNA"/>
</dbReference>
<feature type="region of interest" description="Disordered" evidence="8">
    <location>
        <begin position="669"/>
        <end position="699"/>
    </location>
</feature>
<dbReference type="OrthoDB" id="7224136at2"/>
<evidence type="ECO:0000313" key="11">
    <source>
        <dbReference type="Proteomes" id="UP000439522"/>
    </source>
</evidence>
<dbReference type="Gene3D" id="2.40.170.20">
    <property type="entry name" value="TonB-dependent receptor, beta-barrel domain"/>
    <property type="match status" value="2"/>
</dbReference>
<evidence type="ECO:0000256" key="5">
    <source>
        <dbReference type="ARBA" id="ARBA00022729"/>
    </source>
</evidence>
<accession>A0A6I4TDN0</accession>
<dbReference type="PANTHER" id="PTHR30069:SF29">
    <property type="entry name" value="HEMOGLOBIN AND HEMOGLOBIN-HAPTOGLOBIN-BINDING PROTEIN 1-RELATED"/>
    <property type="match status" value="1"/>
</dbReference>
<dbReference type="GO" id="GO:0009279">
    <property type="term" value="C:cell outer membrane"/>
    <property type="evidence" value="ECO:0007669"/>
    <property type="project" value="UniProtKB-SubCell"/>
</dbReference>
<dbReference type="AlphaFoldDB" id="A0A6I4TDN0"/>
<evidence type="ECO:0000256" key="2">
    <source>
        <dbReference type="ARBA" id="ARBA00022448"/>
    </source>
</evidence>
<feature type="compositionally biased region" description="Gly residues" evidence="8">
    <location>
        <begin position="853"/>
        <end position="874"/>
    </location>
</feature>
<gene>
    <name evidence="10" type="ORF">GRI40_06725</name>
</gene>
<keyword evidence="4" id="KW-0812">Transmembrane</keyword>
<sequence>MANRVDRHMRIDRAPIEQLKDRTNLRPLYPVSLLALALATPVHAQDTPATAQADPAVPDEAEDAGEIVVTATRVPGQVETDSPPILELNEAEVAAYGATSIADLVAQLAPQTGSGRGRGGRPVFLVNGQRVSGFREFSRFPPEAIRKVEVLPEEVALQFGFPADARVINFILKDTFASREIEVDAGMPSRGGYTTAEAELGILTISGPRRINGTIEYNRTGRLTEGERDVVQAIGSDPTVAGDPDPADFRTLVARSETISANGTMTTGIGEMGSGGQFTINGEVSRTVRDSLSGLDTVVLTSPTGAQALRTIDADPITRRTATDTYSLGSAYNTQLGDWRLSSTLDASRTDTDSRVDRRRDTDALVAAAAAGTLPVDGPLPALAAAGTDRALSRVWSATQKNTLSGNPLLLPAGELGVTLDAGYDWTRIESQDTRGVAGTTRLTRGDLNAGVNVRVPVTSTREGFLDAVGDISLNLGAGINALSDFGTLTDWNVGTTWKPTERLALQASYIAREAAPGLSQLGGPQIVDVNVPVYDFTTGRTVLANVTSGGNPALVAEEQRDFKLSATYDLDLFDRANILVEYFSNNSKNTTESFPLLTPAIEAAFPDRVTRAADGTLLAIDQRPVTFAERSSSRIRYGFNVFGRVGQPSPEGSSQGGRGGFRAMMAAAAPTPTPAPAPARPATGDAAAPAEAAGGQGRMQMDPARFAELRTRFCAVPDGQVPDLTGVPERMLERLKGPDGQIDPARVAAMKQRFCSADGAATGSRTFDPARFAALRTALACGVEGKEPDIAALPPEVADRLRGPDGQIDRARLAELRTRLCAVDPAQAAQRGGRPAADGQGGGAPAQEGASARGGGERAGGNARAGGGFGGRGGGDGQGRWNLSLYHTVELGNTALIAPGGPSLDLLDGDALGSSGVSRHKVELEGGLFKDGLGARLSANYLSGSTVRGSGLPGSSDLRFGDLATFNLRLFANLEQQEWLTGGGDPGFWKGTRLGLRVNNLFDAQQRVTDSTGTVPLRYQPALVDPTGRFVEIEFRKMF</sequence>
<dbReference type="SUPFAM" id="SSF56935">
    <property type="entry name" value="Porins"/>
    <property type="match status" value="2"/>
</dbReference>
<proteinExistence type="predicted"/>
<keyword evidence="3" id="KW-1134">Transmembrane beta strand</keyword>
<comment type="caution">
    <text evidence="10">The sequence shown here is derived from an EMBL/GenBank/DDBJ whole genome shotgun (WGS) entry which is preliminary data.</text>
</comment>
<keyword evidence="6" id="KW-0472">Membrane</keyword>
<organism evidence="10 11">
    <name type="scientific">Tsuneonella aeria</name>
    <dbReference type="NCBI Taxonomy" id="1837929"/>
    <lineage>
        <taxon>Bacteria</taxon>
        <taxon>Pseudomonadati</taxon>
        <taxon>Pseudomonadota</taxon>
        <taxon>Alphaproteobacteria</taxon>
        <taxon>Sphingomonadales</taxon>
        <taxon>Erythrobacteraceae</taxon>
        <taxon>Tsuneonella</taxon>
    </lineage>
</organism>
<dbReference type="Gene3D" id="2.170.130.10">
    <property type="entry name" value="TonB-dependent receptor, plug domain"/>
    <property type="match status" value="1"/>
</dbReference>
<dbReference type="RefSeq" id="WP_160610622.1">
    <property type="nucleotide sequence ID" value="NZ_WTZA01000001.1"/>
</dbReference>
<protein>
    <recommendedName>
        <fullName evidence="12">TonB-dependent receptor</fullName>
    </recommendedName>
</protein>
<evidence type="ECO:0008006" key="12">
    <source>
        <dbReference type="Google" id="ProtNLM"/>
    </source>
</evidence>
<keyword evidence="11" id="KW-1185">Reference proteome</keyword>
<evidence type="ECO:0000256" key="9">
    <source>
        <dbReference type="SAM" id="SignalP"/>
    </source>
</evidence>
<dbReference type="InterPro" id="IPR039426">
    <property type="entry name" value="TonB-dep_rcpt-like"/>
</dbReference>
<dbReference type="GO" id="GO:0044718">
    <property type="term" value="P:siderophore transmembrane transport"/>
    <property type="evidence" value="ECO:0007669"/>
    <property type="project" value="TreeGrafter"/>
</dbReference>
<dbReference type="Proteomes" id="UP000439522">
    <property type="component" value="Unassembled WGS sequence"/>
</dbReference>
<comment type="subcellular location">
    <subcellularLocation>
        <location evidence="1">Cell outer membrane</location>
        <topology evidence="1">Multi-pass membrane protein</topology>
    </subcellularLocation>
</comment>
<evidence type="ECO:0000313" key="10">
    <source>
        <dbReference type="EMBL" id="MXO74914.1"/>
    </source>
</evidence>
<dbReference type="InterPro" id="IPR036942">
    <property type="entry name" value="Beta-barrel_TonB_sf"/>
</dbReference>
<feature type="signal peptide" evidence="9">
    <location>
        <begin position="1"/>
        <end position="44"/>
    </location>
</feature>
<keyword evidence="5 9" id="KW-0732">Signal</keyword>
<feature type="region of interest" description="Disordered" evidence="8">
    <location>
        <begin position="827"/>
        <end position="874"/>
    </location>
</feature>
<keyword evidence="2" id="KW-0813">Transport</keyword>
<evidence type="ECO:0000256" key="8">
    <source>
        <dbReference type="SAM" id="MobiDB-lite"/>
    </source>
</evidence>
<dbReference type="GO" id="GO:0015344">
    <property type="term" value="F:siderophore uptake transmembrane transporter activity"/>
    <property type="evidence" value="ECO:0007669"/>
    <property type="project" value="TreeGrafter"/>
</dbReference>
<evidence type="ECO:0000256" key="1">
    <source>
        <dbReference type="ARBA" id="ARBA00004571"/>
    </source>
</evidence>
<dbReference type="PANTHER" id="PTHR30069">
    <property type="entry name" value="TONB-DEPENDENT OUTER MEMBRANE RECEPTOR"/>
    <property type="match status" value="1"/>
</dbReference>
<evidence type="ECO:0000256" key="6">
    <source>
        <dbReference type="ARBA" id="ARBA00023136"/>
    </source>
</evidence>
<feature type="compositionally biased region" description="Low complexity" evidence="8">
    <location>
        <begin position="681"/>
        <end position="694"/>
    </location>
</feature>
<evidence type="ECO:0000256" key="4">
    <source>
        <dbReference type="ARBA" id="ARBA00022692"/>
    </source>
</evidence>
<feature type="compositionally biased region" description="Low complexity" evidence="8">
    <location>
        <begin position="827"/>
        <end position="839"/>
    </location>
</feature>
<keyword evidence="7" id="KW-0998">Cell outer membrane</keyword>
<dbReference type="InterPro" id="IPR037066">
    <property type="entry name" value="Plug_dom_sf"/>
</dbReference>
<reference evidence="10 11" key="1">
    <citation type="submission" date="2019-12" db="EMBL/GenBank/DDBJ databases">
        <title>Genomic-based taxomic classification of the family Erythrobacteraceae.</title>
        <authorList>
            <person name="Xu L."/>
        </authorList>
    </citation>
    <scope>NUCLEOTIDE SEQUENCE [LARGE SCALE GENOMIC DNA]</scope>
    <source>
        <strain evidence="10 11">100921-2</strain>
    </source>
</reference>
<evidence type="ECO:0000256" key="3">
    <source>
        <dbReference type="ARBA" id="ARBA00022452"/>
    </source>
</evidence>
<feature type="chain" id="PRO_5026249287" description="TonB-dependent receptor" evidence="9">
    <location>
        <begin position="45"/>
        <end position="1040"/>
    </location>
</feature>
<evidence type="ECO:0000256" key="7">
    <source>
        <dbReference type="ARBA" id="ARBA00023237"/>
    </source>
</evidence>